<evidence type="ECO:0000256" key="6">
    <source>
        <dbReference type="ARBA" id="ARBA00022840"/>
    </source>
</evidence>
<feature type="non-terminal residue" evidence="9">
    <location>
        <position position="643"/>
    </location>
</feature>
<name>A0ABP0L4B5_9DINO</name>
<accession>A0ABP0L4B5</accession>
<feature type="binding site" evidence="7">
    <location>
        <position position="146"/>
    </location>
    <ligand>
        <name>ATP</name>
        <dbReference type="ChEBI" id="CHEBI:30616"/>
    </ligand>
</feature>
<evidence type="ECO:0000256" key="1">
    <source>
        <dbReference type="ARBA" id="ARBA00022527"/>
    </source>
</evidence>
<dbReference type="PROSITE" id="PS50011">
    <property type="entry name" value="PROTEIN_KINASE_DOM"/>
    <property type="match status" value="1"/>
</dbReference>
<dbReference type="SMART" id="SM00220">
    <property type="entry name" value="S_TKc"/>
    <property type="match status" value="1"/>
</dbReference>
<feature type="domain" description="Protein kinase" evidence="8">
    <location>
        <begin position="109"/>
        <end position="398"/>
    </location>
</feature>
<keyword evidence="4" id="KW-0418">Kinase</keyword>
<evidence type="ECO:0000256" key="3">
    <source>
        <dbReference type="ARBA" id="ARBA00022741"/>
    </source>
</evidence>
<keyword evidence="5" id="KW-0106">Calcium</keyword>
<reference evidence="9 10" key="1">
    <citation type="submission" date="2024-02" db="EMBL/GenBank/DDBJ databases">
        <authorList>
            <person name="Chen Y."/>
            <person name="Shah S."/>
            <person name="Dougan E. K."/>
            <person name="Thang M."/>
            <person name="Chan C."/>
        </authorList>
    </citation>
    <scope>NUCLEOTIDE SEQUENCE [LARGE SCALE GENOMIC DNA]</scope>
</reference>
<dbReference type="Gene3D" id="1.10.238.10">
    <property type="entry name" value="EF-hand"/>
    <property type="match status" value="2"/>
</dbReference>
<dbReference type="InterPro" id="IPR018247">
    <property type="entry name" value="EF_Hand_1_Ca_BS"/>
</dbReference>
<gene>
    <name evidence="9" type="ORF">CCMP2556_LOCUS18993</name>
</gene>
<dbReference type="PROSITE" id="PS00108">
    <property type="entry name" value="PROTEIN_KINASE_ST"/>
    <property type="match status" value="1"/>
</dbReference>
<proteinExistence type="predicted"/>
<dbReference type="PROSITE" id="PS00107">
    <property type="entry name" value="PROTEIN_KINASE_ATP"/>
    <property type="match status" value="1"/>
</dbReference>
<evidence type="ECO:0000256" key="2">
    <source>
        <dbReference type="ARBA" id="ARBA00022679"/>
    </source>
</evidence>
<organism evidence="9 10">
    <name type="scientific">Durusdinium trenchii</name>
    <dbReference type="NCBI Taxonomy" id="1381693"/>
    <lineage>
        <taxon>Eukaryota</taxon>
        <taxon>Sar</taxon>
        <taxon>Alveolata</taxon>
        <taxon>Dinophyceae</taxon>
        <taxon>Suessiales</taxon>
        <taxon>Symbiodiniaceae</taxon>
        <taxon>Durusdinium</taxon>
    </lineage>
</organism>
<dbReference type="InterPro" id="IPR008271">
    <property type="entry name" value="Ser/Thr_kinase_AS"/>
</dbReference>
<protein>
    <recommendedName>
        <fullName evidence="8">Protein kinase domain-containing protein</fullName>
    </recommendedName>
</protein>
<dbReference type="PANTHER" id="PTHR24345">
    <property type="entry name" value="SERINE/THREONINE-PROTEIN KINASE PLK"/>
    <property type="match status" value="1"/>
</dbReference>
<dbReference type="InterPro" id="IPR011992">
    <property type="entry name" value="EF-hand-dom_pair"/>
</dbReference>
<dbReference type="EMBL" id="CAXAMN010010979">
    <property type="protein sequence ID" value="CAK9033245.1"/>
    <property type="molecule type" value="Genomic_DNA"/>
</dbReference>
<dbReference type="InterPro" id="IPR017441">
    <property type="entry name" value="Protein_kinase_ATP_BS"/>
</dbReference>
<feature type="non-terminal residue" evidence="9">
    <location>
        <position position="1"/>
    </location>
</feature>
<comment type="caution">
    <text evidence="9">The sequence shown here is derived from an EMBL/GenBank/DDBJ whole genome shotgun (WGS) entry which is preliminary data.</text>
</comment>
<evidence type="ECO:0000256" key="7">
    <source>
        <dbReference type="PROSITE-ProRule" id="PRU10141"/>
    </source>
</evidence>
<dbReference type="PANTHER" id="PTHR24345:SF91">
    <property type="entry name" value="SERINE_THREONINE-PROTEIN KINASE PLK4"/>
    <property type="match status" value="1"/>
</dbReference>
<keyword evidence="6 7" id="KW-0067">ATP-binding</keyword>
<dbReference type="InterPro" id="IPR011009">
    <property type="entry name" value="Kinase-like_dom_sf"/>
</dbReference>
<dbReference type="Proteomes" id="UP001642484">
    <property type="component" value="Unassembled WGS sequence"/>
</dbReference>
<dbReference type="PROSITE" id="PS00018">
    <property type="entry name" value="EF_HAND_1"/>
    <property type="match status" value="1"/>
</dbReference>
<evidence type="ECO:0000256" key="4">
    <source>
        <dbReference type="ARBA" id="ARBA00022777"/>
    </source>
</evidence>
<dbReference type="SUPFAM" id="SSF56112">
    <property type="entry name" value="Protein kinase-like (PK-like)"/>
    <property type="match status" value="1"/>
</dbReference>
<dbReference type="InterPro" id="IPR000719">
    <property type="entry name" value="Prot_kinase_dom"/>
</dbReference>
<evidence type="ECO:0000259" key="8">
    <source>
        <dbReference type="PROSITE" id="PS50011"/>
    </source>
</evidence>
<dbReference type="Pfam" id="PF00069">
    <property type="entry name" value="Pkinase"/>
    <property type="match status" value="1"/>
</dbReference>
<keyword evidence="2" id="KW-0808">Transferase</keyword>
<keyword evidence="3 7" id="KW-0547">Nucleotide-binding</keyword>
<keyword evidence="1" id="KW-0723">Serine/threonine-protein kinase</keyword>
<evidence type="ECO:0000313" key="10">
    <source>
        <dbReference type="Proteomes" id="UP001642484"/>
    </source>
</evidence>
<dbReference type="Gene3D" id="1.10.510.10">
    <property type="entry name" value="Transferase(Phosphotransferase) domain 1"/>
    <property type="match status" value="1"/>
</dbReference>
<dbReference type="SUPFAM" id="SSF47473">
    <property type="entry name" value="EF-hand"/>
    <property type="match status" value="1"/>
</dbReference>
<evidence type="ECO:0000313" key="9">
    <source>
        <dbReference type="EMBL" id="CAK9033245.1"/>
    </source>
</evidence>
<keyword evidence="10" id="KW-1185">Reference proteome</keyword>
<sequence length="643" mass="71332">AQGLVWVYQSVEKAAGSRGHDEAMGQVSSDQDSLHSFIRCGCYGQSAYDYEFTPLEHEVWPPDLVSSLRQPDNLDPEKGLRSRPSGSAWALARRRVFASHLKTSFGSHHRIVRQVGEGTYGHVFEAETCITGSSSMPSRPRRVAVKCFKLLEAGGRDASGMGQTAMRESFEKERAILARLEHPHIVKMYECFEERQSLWVVLELCKGGELYEYVAALAQNRRTEGGALEEPQAKHYFRQMIHAVSFLHKVRIVHRDIKTENFLLMGDVGTPEGSIIKLCDFGTAVQLSPQMPRAMGRIGTLSYTAPEIYARLGADLCADLWSLGVVLYVLLVGASPFRITGNESRAETSKRILAGSYDTSRCGWIKCSDQAKDLIGKLLTVEESRRIAVRDTLLQPWMLPASTVSVATPMAVLPYQRSIPSVSPISDQEMIWPQLAVHCQPLLHLLLAFSRLDPLQQLFMMVCAQVTPDTELLTAGLRLPWYDLFFALDEDCDGRLGLLELQQGLERLAKMAPLRQEINIKELLERLDAGHHGFVGWVQWTAVALTAVPNLATEPEPLQTVFRMMDRPSCDGIISALDLMALLNDGTGRAAAGLHEEAKSLLDQWSSPNQDGLSLRDAQRLLEAAAQECWLPGASLHLSGLEG</sequence>
<evidence type="ECO:0000256" key="5">
    <source>
        <dbReference type="ARBA" id="ARBA00022837"/>
    </source>
</evidence>